<accession>A0A017SYD3</accession>
<dbReference type="Proteomes" id="UP000019678">
    <property type="component" value="Unassembled WGS sequence"/>
</dbReference>
<dbReference type="OrthoDB" id="2989600at2"/>
<dbReference type="InterPro" id="IPR008949">
    <property type="entry name" value="Isoprenoid_synthase_dom_sf"/>
</dbReference>
<reference evidence="1 2" key="1">
    <citation type="submission" date="2013-05" db="EMBL/GenBank/DDBJ databases">
        <title>Genome assembly of Chondromyces apiculatus DSM 436.</title>
        <authorList>
            <person name="Sharma G."/>
            <person name="Khatri I."/>
            <person name="Kaur C."/>
            <person name="Mayilraj S."/>
            <person name="Subramanian S."/>
        </authorList>
    </citation>
    <scope>NUCLEOTIDE SEQUENCE [LARGE SCALE GENOMIC DNA]</scope>
    <source>
        <strain evidence="1 2">DSM 436</strain>
    </source>
</reference>
<keyword evidence="2" id="KW-1185">Reference proteome</keyword>
<sequence>MPAMRAQLGLPDRERAAVDTYVEVMAAWMSGYLAWQAQTRRYLSATQRLPSSGPGDFDEVLQA</sequence>
<protein>
    <submittedName>
        <fullName evidence="1">Terpene cyclase</fullName>
    </submittedName>
</protein>
<evidence type="ECO:0000313" key="1">
    <source>
        <dbReference type="EMBL" id="EYF01787.1"/>
    </source>
</evidence>
<comment type="caution">
    <text evidence="1">The sequence shown here is derived from an EMBL/GenBank/DDBJ whole genome shotgun (WGS) entry which is preliminary data.</text>
</comment>
<dbReference type="SUPFAM" id="SSF48576">
    <property type="entry name" value="Terpenoid synthases"/>
    <property type="match status" value="1"/>
</dbReference>
<dbReference type="EMBL" id="ASRX01000071">
    <property type="protein sequence ID" value="EYF01787.1"/>
    <property type="molecule type" value="Genomic_DNA"/>
</dbReference>
<gene>
    <name evidence="1" type="ORF">CAP_7740</name>
</gene>
<evidence type="ECO:0000313" key="2">
    <source>
        <dbReference type="Proteomes" id="UP000019678"/>
    </source>
</evidence>
<organism evidence="1 2">
    <name type="scientific">Chondromyces apiculatus DSM 436</name>
    <dbReference type="NCBI Taxonomy" id="1192034"/>
    <lineage>
        <taxon>Bacteria</taxon>
        <taxon>Pseudomonadati</taxon>
        <taxon>Myxococcota</taxon>
        <taxon>Polyangia</taxon>
        <taxon>Polyangiales</taxon>
        <taxon>Polyangiaceae</taxon>
        <taxon>Chondromyces</taxon>
    </lineage>
</organism>
<dbReference type="Gene3D" id="1.10.600.10">
    <property type="entry name" value="Farnesyl Diphosphate Synthase"/>
    <property type="match status" value="1"/>
</dbReference>
<dbReference type="RefSeq" id="WP_156041393.1">
    <property type="nucleotide sequence ID" value="NZ_ASRX01000071.1"/>
</dbReference>
<name>A0A017SYD3_9BACT</name>
<dbReference type="AlphaFoldDB" id="A0A017SYD3"/>
<proteinExistence type="predicted"/>